<feature type="region of interest" description="Disordered" evidence="1">
    <location>
        <begin position="1"/>
        <end position="39"/>
    </location>
</feature>
<sequence length="189" mass="21258">MPRKRRASDASSASASAFAETAPVPKKARTQRSQTTTHTLSSLLALPHQDEYALSLQNSAPQSNGSTTVASSDVWTEEKIAERAVRTRNICITEIKKQMKWQPSCKTGKTKWSYTGMVPHEDVSYKLFRFEQPKKAWKVKKIPMGDFYQIFGSIDASVRYNTLSITGEEVRLNWDGEEETFKLAGTYGL</sequence>
<dbReference type="EMBL" id="JAWDJX010000055">
    <property type="protein sequence ID" value="KAK3047868.1"/>
    <property type="molecule type" value="Genomic_DNA"/>
</dbReference>
<evidence type="ECO:0000313" key="3">
    <source>
        <dbReference type="Proteomes" id="UP001271007"/>
    </source>
</evidence>
<proteinExistence type="predicted"/>
<dbReference type="AlphaFoldDB" id="A0AAJ0DD56"/>
<protein>
    <submittedName>
        <fullName evidence="2">Uncharacterized protein</fullName>
    </submittedName>
</protein>
<dbReference type="Proteomes" id="UP001271007">
    <property type="component" value="Unassembled WGS sequence"/>
</dbReference>
<name>A0AAJ0DD56_9PEZI</name>
<reference evidence="2" key="1">
    <citation type="submission" date="2023-04" db="EMBL/GenBank/DDBJ databases">
        <title>Black Yeasts Isolated from many extreme environments.</title>
        <authorList>
            <person name="Coleine C."/>
            <person name="Stajich J.E."/>
            <person name="Selbmann L."/>
        </authorList>
    </citation>
    <scope>NUCLEOTIDE SEQUENCE</scope>
    <source>
        <strain evidence="2">CCFEE 5312</strain>
    </source>
</reference>
<evidence type="ECO:0000256" key="1">
    <source>
        <dbReference type="SAM" id="MobiDB-lite"/>
    </source>
</evidence>
<organism evidence="2 3">
    <name type="scientific">Extremus antarcticus</name>
    <dbReference type="NCBI Taxonomy" id="702011"/>
    <lineage>
        <taxon>Eukaryota</taxon>
        <taxon>Fungi</taxon>
        <taxon>Dikarya</taxon>
        <taxon>Ascomycota</taxon>
        <taxon>Pezizomycotina</taxon>
        <taxon>Dothideomycetes</taxon>
        <taxon>Dothideomycetidae</taxon>
        <taxon>Mycosphaerellales</taxon>
        <taxon>Extremaceae</taxon>
        <taxon>Extremus</taxon>
    </lineage>
</organism>
<accession>A0AAJ0DD56</accession>
<comment type="caution">
    <text evidence="2">The sequence shown here is derived from an EMBL/GenBank/DDBJ whole genome shotgun (WGS) entry which is preliminary data.</text>
</comment>
<keyword evidence="3" id="KW-1185">Reference proteome</keyword>
<evidence type="ECO:0000313" key="2">
    <source>
        <dbReference type="EMBL" id="KAK3047868.1"/>
    </source>
</evidence>
<gene>
    <name evidence="2" type="ORF">LTR09_010693</name>
</gene>